<organism evidence="2 3">
    <name type="scientific">Orbilia javanica</name>
    <dbReference type="NCBI Taxonomy" id="47235"/>
    <lineage>
        <taxon>Eukaryota</taxon>
        <taxon>Fungi</taxon>
        <taxon>Dikarya</taxon>
        <taxon>Ascomycota</taxon>
        <taxon>Pezizomycotina</taxon>
        <taxon>Orbiliomycetes</taxon>
        <taxon>Orbiliales</taxon>
        <taxon>Orbiliaceae</taxon>
        <taxon>Orbilia</taxon>
    </lineage>
</organism>
<dbReference type="EMBL" id="JAVHNR010000004">
    <property type="protein sequence ID" value="KAK6345716.1"/>
    <property type="molecule type" value="Genomic_DNA"/>
</dbReference>
<dbReference type="InterPro" id="IPR036047">
    <property type="entry name" value="F-box-like_dom_sf"/>
</dbReference>
<gene>
    <name evidence="2" type="ORF">TWF718_007625</name>
</gene>
<dbReference type="InterPro" id="IPR001810">
    <property type="entry name" value="F-box_dom"/>
</dbReference>
<comment type="caution">
    <text evidence="2">The sequence shown here is derived from an EMBL/GenBank/DDBJ whole genome shotgun (WGS) entry which is preliminary data.</text>
</comment>
<evidence type="ECO:0000259" key="1">
    <source>
        <dbReference type="PROSITE" id="PS50181"/>
    </source>
</evidence>
<sequence length="304" mass="35295">MNRLSIITRGPTIQPTTDISSLPLELHAEILNSLGHWTHHLVASQVCRAWRDLVKRSRDPSTYYQKVYPTTQERRPFGDSRFSVAAGGTQYSKPLQGRHLLFQECTIAYRRCPLTRERQIKIAPTKDLGFFDDHALCYFPTREKRPEFYKFSYFSLLSSSIATKFGGSLSDKPIAPYFLEFGRMCSKKRMSLLDENNSQGFKTMGSVLDKIFEVYKQCFEFSCTDCANKFAAKNERNYARYQNLRDTLDEVDPGNWDFGDWEKTGYEEFGKQCKDFGIIIQEMEKRRKPGVIVLRVSPGDSWLW</sequence>
<feature type="domain" description="F-box" evidence="1">
    <location>
        <begin position="16"/>
        <end position="67"/>
    </location>
</feature>
<name>A0AAN8RDD5_9PEZI</name>
<dbReference type="Gene3D" id="1.20.1280.50">
    <property type="match status" value="1"/>
</dbReference>
<proteinExistence type="predicted"/>
<dbReference type="SUPFAM" id="SSF81383">
    <property type="entry name" value="F-box domain"/>
    <property type="match status" value="1"/>
</dbReference>
<dbReference type="PROSITE" id="PS50181">
    <property type="entry name" value="FBOX"/>
    <property type="match status" value="1"/>
</dbReference>
<reference evidence="2 3" key="1">
    <citation type="submission" date="2019-10" db="EMBL/GenBank/DDBJ databases">
        <authorList>
            <person name="Palmer J.M."/>
        </authorList>
    </citation>
    <scope>NUCLEOTIDE SEQUENCE [LARGE SCALE GENOMIC DNA]</scope>
    <source>
        <strain evidence="2 3">TWF718</strain>
    </source>
</reference>
<dbReference type="Proteomes" id="UP001313282">
    <property type="component" value="Unassembled WGS sequence"/>
</dbReference>
<dbReference type="AlphaFoldDB" id="A0AAN8RDD5"/>
<dbReference type="Pfam" id="PF00646">
    <property type="entry name" value="F-box"/>
    <property type="match status" value="1"/>
</dbReference>
<protein>
    <recommendedName>
        <fullName evidence="1">F-box domain-containing protein</fullName>
    </recommendedName>
</protein>
<evidence type="ECO:0000313" key="3">
    <source>
        <dbReference type="Proteomes" id="UP001313282"/>
    </source>
</evidence>
<accession>A0AAN8RDD5</accession>
<evidence type="ECO:0000313" key="2">
    <source>
        <dbReference type="EMBL" id="KAK6345716.1"/>
    </source>
</evidence>
<keyword evidence="3" id="KW-1185">Reference proteome</keyword>